<dbReference type="InterPro" id="IPR012664">
    <property type="entry name" value="CHP02452"/>
</dbReference>
<dbReference type="InterPro" id="IPR019261">
    <property type="entry name" value="PARG_cat_microbial"/>
</dbReference>
<feature type="domain" description="Microbial-type PARG catalytic" evidence="1">
    <location>
        <begin position="65"/>
        <end position="159"/>
    </location>
</feature>
<reference evidence="2 4" key="1">
    <citation type="journal article" date="2020" name="Stud. Mycol.">
        <title>101 Dothideomycetes genomes: a test case for predicting lifestyles and emergence of pathogens.</title>
        <authorList>
            <person name="Haridas S."/>
            <person name="Albert R."/>
            <person name="Binder M."/>
            <person name="Bloem J."/>
            <person name="Labutti K."/>
            <person name="Salamov A."/>
            <person name="Andreopoulos B."/>
            <person name="Baker S."/>
            <person name="Barry K."/>
            <person name="Bills G."/>
            <person name="Bluhm B."/>
            <person name="Cannon C."/>
            <person name="Castanera R."/>
            <person name="Culley D."/>
            <person name="Daum C."/>
            <person name="Ezra D."/>
            <person name="Gonzalez J."/>
            <person name="Henrissat B."/>
            <person name="Kuo A."/>
            <person name="Liang C."/>
            <person name="Lipzen A."/>
            <person name="Lutzoni F."/>
            <person name="Magnuson J."/>
            <person name="Mondo S."/>
            <person name="Nolan M."/>
            <person name="Ohm R."/>
            <person name="Pangilinan J."/>
            <person name="Park H.-J."/>
            <person name="Ramirez L."/>
            <person name="Alfaro M."/>
            <person name="Sun H."/>
            <person name="Tritt A."/>
            <person name="Yoshinaga Y."/>
            <person name="Zwiers L.-H."/>
            <person name="Turgeon B."/>
            <person name="Goodwin S."/>
            <person name="Spatafora J."/>
            <person name="Crous P."/>
            <person name="Grigoriev I."/>
        </authorList>
    </citation>
    <scope>NUCLEOTIDE SEQUENCE</scope>
    <source>
        <strain evidence="2 4">CBS 304.34</strain>
    </source>
</reference>
<gene>
    <name evidence="2 4" type="ORF">BDZ99DRAFT_185396</name>
</gene>
<evidence type="ECO:0000313" key="4">
    <source>
        <dbReference type="RefSeq" id="XP_033581792.1"/>
    </source>
</evidence>
<dbReference type="Proteomes" id="UP000504636">
    <property type="component" value="Unplaced"/>
</dbReference>
<dbReference type="NCBIfam" id="TIGR02452">
    <property type="entry name" value="TIGR02452 family protein"/>
    <property type="match status" value="1"/>
</dbReference>
<dbReference type="EMBL" id="MU003694">
    <property type="protein sequence ID" value="KAF2814828.1"/>
    <property type="molecule type" value="Genomic_DNA"/>
</dbReference>
<proteinExistence type="predicted"/>
<evidence type="ECO:0000259" key="1">
    <source>
        <dbReference type="Pfam" id="PF10021"/>
    </source>
</evidence>
<sequence length="296" mass="32517">MSFPTRRKDNDLKVVAQETKKLLPFVLDQLQPIDTTTSTRYHFQDLQPLEPSACPQHKLGENDIETGRLGTRIKVFDQDSFDAAIALQPGTTIGDFRKPVAVLNLASERRPGGGWENGALAQEEALCYRSSLYLTLKPEYYPIPPLSSVYSPTVIIIRDALARGHGPLVPGTDAKQLAVTSVLTVAAARGPMVARDHTYLFNGDRELMKSKIRVTLRMAARNGHTKLVLGALGCGAFGNPPKDVAQCYLEVFREAEFQGGWWEDIVFAVLDNVQGGGKEGIGNYGVFYRALNNVVV</sequence>
<accession>A0A6A6Z1Z8</accession>
<dbReference type="SUPFAM" id="SSF52949">
    <property type="entry name" value="Macro domain-like"/>
    <property type="match status" value="1"/>
</dbReference>
<name>A0A6A6Z1Z8_9PEZI</name>
<reference evidence="4" key="3">
    <citation type="submission" date="2025-04" db="UniProtKB">
        <authorList>
            <consortium name="RefSeq"/>
        </authorList>
    </citation>
    <scope>IDENTIFICATION</scope>
    <source>
        <strain evidence="4">CBS 304.34</strain>
    </source>
</reference>
<protein>
    <recommendedName>
        <fullName evidence="1">Microbial-type PARG catalytic domain-containing protein</fullName>
    </recommendedName>
</protein>
<dbReference type="PANTHER" id="PTHR35596:SF1">
    <property type="entry name" value="MICROBIAL-TYPE PARG CATALYTIC DOMAIN-CONTAINING PROTEIN"/>
    <property type="match status" value="1"/>
</dbReference>
<keyword evidence="3" id="KW-1185">Reference proteome</keyword>
<dbReference type="Pfam" id="PF10021">
    <property type="entry name" value="PARG_cat_microb"/>
    <property type="match status" value="1"/>
</dbReference>
<organism evidence="2">
    <name type="scientific">Mytilinidion resinicola</name>
    <dbReference type="NCBI Taxonomy" id="574789"/>
    <lineage>
        <taxon>Eukaryota</taxon>
        <taxon>Fungi</taxon>
        <taxon>Dikarya</taxon>
        <taxon>Ascomycota</taxon>
        <taxon>Pezizomycotina</taxon>
        <taxon>Dothideomycetes</taxon>
        <taxon>Pleosporomycetidae</taxon>
        <taxon>Mytilinidiales</taxon>
        <taxon>Mytilinidiaceae</taxon>
        <taxon>Mytilinidion</taxon>
    </lineage>
</organism>
<dbReference type="PANTHER" id="PTHR35596">
    <property type="entry name" value="DUF2263 DOMAIN-CONTAINING PROTEIN"/>
    <property type="match status" value="1"/>
</dbReference>
<dbReference type="GeneID" id="54453984"/>
<dbReference type="RefSeq" id="XP_033581792.1">
    <property type="nucleotide sequence ID" value="XM_033713091.1"/>
</dbReference>
<dbReference type="InterPro" id="IPR043472">
    <property type="entry name" value="Macro_dom-like"/>
</dbReference>
<dbReference type="Gene3D" id="3.40.220.10">
    <property type="entry name" value="Leucine Aminopeptidase, subunit E, domain 1"/>
    <property type="match status" value="1"/>
</dbReference>
<dbReference type="OrthoDB" id="9985428at2759"/>
<dbReference type="AlphaFoldDB" id="A0A6A6Z1Z8"/>
<evidence type="ECO:0000313" key="2">
    <source>
        <dbReference type="EMBL" id="KAF2814828.1"/>
    </source>
</evidence>
<evidence type="ECO:0000313" key="3">
    <source>
        <dbReference type="Proteomes" id="UP000504636"/>
    </source>
</evidence>
<reference evidence="4" key="2">
    <citation type="submission" date="2020-04" db="EMBL/GenBank/DDBJ databases">
        <authorList>
            <consortium name="NCBI Genome Project"/>
        </authorList>
    </citation>
    <scope>NUCLEOTIDE SEQUENCE</scope>
    <source>
        <strain evidence="4">CBS 304.34</strain>
    </source>
</reference>